<dbReference type="Pfam" id="PF22042">
    <property type="entry name" value="EF-G_D2"/>
    <property type="match status" value="1"/>
</dbReference>
<evidence type="ECO:0000256" key="7">
    <source>
        <dbReference type="ARBA" id="ARBA00044105"/>
    </source>
</evidence>
<comment type="function">
    <text evidence="6">One of the essential components for the initiation of protein synthesis. Protects formylmethionyl-tRNA from spontaneous hydrolysis and promotes its binding to the 30S ribosomal subunits. Also involved in the hydrolysis of GTP during the formation of the 70S ribosomal complex.</text>
</comment>
<gene>
    <name evidence="10" type="primary">infB</name>
</gene>
<dbReference type="InterPro" id="IPR006847">
    <property type="entry name" value="IF2_N"/>
</dbReference>
<geneLocation type="plastid" evidence="10"/>
<dbReference type="GO" id="GO:0003924">
    <property type="term" value="F:GTPase activity"/>
    <property type="evidence" value="ECO:0007669"/>
    <property type="project" value="InterPro"/>
</dbReference>
<dbReference type="CDD" id="cd03692">
    <property type="entry name" value="mtIF2_IVc"/>
    <property type="match status" value="1"/>
</dbReference>
<dbReference type="SUPFAM" id="SSF52540">
    <property type="entry name" value="P-loop containing nucleoside triphosphate hydrolases"/>
    <property type="match status" value="1"/>
</dbReference>
<dbReference type="PANTHER" id="PTHR43381:SF5">
    <property type="entry name" value="TR-TYPE G DOMAIN-CONTAINING PROTEIN"/>
    <property type="match status" value="1"/>
</dbReference>
<dbReference type="Gene3D" id="2.40.30.10">
    <property type="entry name" value="Translation factors"/>
    <property type="match status" value="2"/>
</dbReference>
<dbReference type="FunFam" id="2.40.30.10:FF:000008">
    <property type="entry name" value="Translation initiation factor IF-2"/>
    <property type="match status" value="1"/>
</dbReference>
<feature type="domain" description="Tr-type G" evidence="9">
    <location>
        <begin position="229"/>
        <end position="400"/>
    </location>
</feature>
<dbReference type="GO" id="GO:0005829">
    <property type="term" value="C:cytosol"/>
    <property type="evidence" value="ECO:0007669"/>
    <property type="project" value="TreeGrafter"/>
</dbReference>
<reference evidence="10" key="1">
    <citation type="journal article" date="2019" name="Mol. Phylogenet. Evol.">
        <title>Morphological evolution and classification of the red algal order Ceramiales inferred using plastid phylogenomics.</title>
        <authorList>
            <person name="Diaz-Tapia P."/>
            <person name="Pasella M.M."/>
            <person name="Verbruggen H."/>
            <person name="Maggs C.A."/>
        </authorList>
    </citation>
    <scope>NUCLEOTIDE SEQUENCE</scope>
    <source>
        <strain evidence="10">PD2766_5</strain>
    </source>
</reference>
<dbReference type="SUPFAM" id="SSF50447">
    <property type="entry name" value="Translation proteins"/>
    <property type="match status" value="1"/>
</dbReference>
<dbReference type="GO" id="GO:0003743">
    <property type="term" value="F:translation initiation factor activity"/>
    <property type="evidence" value="ECO:0007669"/>
    <property type="project" value="UniProtKB-KW"/>
</dbReference>
<keyword evidence="3" id="KW-0547">Nucleotide-binding</keyword>
<dbReference type="FunFam" id="3.40.50.300:FF:000019">
    <property type="entry name" value="Translation initiation factor IF-2"/>
    <property type="match status" value="1"/>
</dbReference>
<dbReference type="InterPro" id="IPR023115">
    <property type="entry name" value="TIF_IF2_dom3"/>
</dbReference>
<keyword evidence="4" id="KW-0648">Protein biosynthesis</keyword>
<dbReference type="InterPro" id="IPR036925">
    <property type="entry name" value="TIF_IF2_dom3_sf"/>
</dbReference>
<sequence length="729" mass="82187">MIVNHQEAIYYLESPKLVQYNNDSSIKLEGSIKNVNNSVFDVSIEKNNIVSSNKFDKKNKNYTNNEDLVDLKDSKKNKSKINKRERKNFNINQKDLLHDESINDDIVRVHKFSKKKNKNKQVIINEINFDKNTNLNKNDLNQKSISINNSLTIQELSDKLNFSEAEIITYLFLKGISVTRNQSIDVLTAKDIALHYKFNVLEEDNSIIESSNLNKFHLDQSNTNSSFVQRSPIIAVFGHVDHGKTTLLDSILNTKLVRKEVGGITQAISAYEMQWSYDSNSNKLVFLDTPGHEAFTDMRIRGAKVADIALLIIAADDGLKPQTIESIKLIQKYNLPCIVVINKIDKTNVNILKLKEVLSEYDILDREWGGQSIIIEVSALLGRNINQLLDNICILSQLQKLSADISSLAQGTILESYLDKQKGVVANILIQNGQLKLGDTIIVDKVIGRIKNIINPQNISINSSGPSSIVQVLAFSVMPKAGEIFYCVNKEKEIKNHLSSIENNKSSLNNDLRLINNKISGDYKRANNQLKLIIKTDTQGSLEAIVHAFSKIPQTKVSIHLIAANIGDISRNDVELALASESILVGFHVDLINDVKNLIKMYNIHVKTFSIIYDLIDYIENCMLDLIDFEYEPDIIGKATVQTVFSINKGVVAGCYVNIGKLQKMSNINVYRNNELLYTGVLNSLKRIKNDVNEVLADNECGVLCNDYNAWKPLDVIEAYQLQKKEKKL</sequence>
<dbReference type="FunFam" id="3.40.50.10050:FF:000001">
    <property type="entry name" value="Translation initiation factor IF-2"/>
    <property type="match status" value="1"/>
</dbReference>
<protein>
    <recommendedName>
        <fullName evidence="7">Translation initiation factor IF-2, chloroplastic</fullName>
    </recommendedName>
</protein>
<evidence type="ECO:0000256" key="3">
    <source>
        <dbReference type="ARBA" id="ARBA00022741"/>
    </source>
</evidence>
<evidence type="ECO:0000313" key="10">
    <source>
        <dbReference type="EMBL" id="QCI08888.1"/>
    </source>
</evidence>
<dbReference type="PANTHER" id="PTHR43381">
    <property type="entry name" value="TRANSLATION INITIATION FACTOR IF-2-RELATED"/>
    <property type="match status" value="1"/>
</dbReference>
<evidence type="ECO:0000256" key="4">
    <source>
        <dbReference type="ARBA" id="ARBA00022917"/>
    </source>
</evidence>
<dbReference type="InterPro" id="IPR000795">
    <property type="entry name" value="T_Tr_GTP-bd_dom"/>
</dbReference>
<evidence type="ECO:0000256" key="5">
    <source>
        <dbReference type="ARBA" id="ARBA00023134"/>
    </source>
</evidence>
<evidence type="ECO:0000256" key="1">
    <source>
        <dbReference type="ARBA" id="ARBA00007733"/>
    </source>
</evidence>
<dbReference type="Pfam" id="PF04760">
    <property type="entry name" value="IF2_N"/>
    <property type="match status" value="1"/>
</dbReference>
<dbReference type="InterPro" id="IPR027417">
    <property type="entry name" value="P-loop_NTPase"/>
</dbReference>
<name>A0A4D6X215_9FLOR</name>
<keyword evidence="8" id="KW-0175">Coiled coil</keyword>
<dbReference type="InterPro" id="IPR015760">
    <property type="entry name" value="TIF_IF2"/>
</dbReference>
<evidence type="ECO:0000256" key="6">
    <source>
        <dbReference type="ARBA" id="ARBA00025162"/>
    </source>
</evidence>
<dbReference type="InterPro" id="IPR009000">
    <property type="entry name" value="Transl_B-barrel_sf"/>
</dbReference>
<comment type="similarity">
    <text evidence="1">Belongs to the TRAFAC class translation factor GTPase superfamily. Classic translation factor GTPase family. IF-2 subfamily.</text>
</comment>
<dbReference type="PROSITE" id="PS51722">
    <property type="entry name" value="G_TR_2"/>
    <property type="match status" value="1"/>
</dbReference>
<evidence type="ECO:0000256" key="8">
    <source>
        <dbReference type="SAM" id="Coils"/>
    </source>
</evidence>
<dbReference type="InterPro" id="IPR005225">
    <property type="entry name" value="Small_GTP-bd"/>
</dbReference>
<dbReference type="AlphaFoldDB" id="A0A4D6X215"/>
<dbReference type="NCBIfam" id="TIGR00231">
    <property type="entry name" value="small_GTP"/>
    <property type="match status" value="1"/>
</dbReference>
<dbReference type="NCBIfam" id="TIGR00487">
    <property type="entry name" value="IF-2"/>
    <property type="match status" value="1"/>
</dbReference>
<dbReference type="PROSITE" id="PS01176">
    <property type="entry name" value="IF2"/>
    <property type="match status" value="1"/>
</dbReference>
<dbReference type="InterPro" id="IPR044145">
    <property type="entry name" value="IF2_II"/>
</dbReference>
<feature type="coiled-coil region" evidence="8">
    <location>
        <begin position="491"/>
        <end position="518"/>
    </location>
</feature>
<dbReference type="PRINTS" id="PR00315">
    <property type="entry name" value="ELONGATNFCT"/>
</dbReference>
<dbReference type="Gene3D" id="3.40.50.10050">
    <property type="entry name" value="Translation initiation factor IF- 2, domain 3"/>
    <property type="match status" value="1"/>
</dbReference>
<dbReference type="GO" id="GO:0005525">
    <property type="term" value="F:GTP binding"/>
    <property type="evidence" value="ECO:0007669"/>
    <property type="project" value="UniProtKB-KW"/>
</dbReference>
<dbReference type="InterPro" id="IPR000178">
    <property type="entry name" value="TF_IF2_bacterial-like"/>
</dbReference>
<dbReference type="CDD" id="cd01887">
    <property type="entry name" value="IF2_eIF5B"/>
    <property type="match status" value="1"/>
</dbReference>
<dbReference type="Gene3D" id="3.40.50.300">
    <property type="entry name" value="P-loop containing nucleotide triphosphate hydrolases"/>
    <property type="match status" value="1"/>
</dbReference>
<dbReference type="SUPFAM" id="SSF52156">
    <property type="entry name" value="Initiation factor IF2/eIF5b, domain 3"/>
    <property type="match status" value="1"/>
</dbReference>
<organism evidence="10">
    <name type="scientific">Wrangelia sp</name>
    <dbReference type="NCBI Taxonomy" id="2575620"/>
    <lineage>
        <taxon>Eukaryota</taxon>
        <taxon>Rhodophyta</taxon>
        <taxon>Florideophyceae</taxon>
        <taxon>Rhodymeniophycidae</taxon>
        <taxon>Ceramiales</taxon>
        <taxon>Ceramiaceae</taxon>
        <taxon>Wrangelia</taxon>
    </lineage>
</organism>
<keyword evidence="2 10" id="KW-0396">Initiation factor</keyword>
<dbReference type="InterPro" id="IPR053905">
    <property type="entry name" value="EF-G-like_DII"/>
</dbReference>
<accession>A0A4D6X215</accession>
<evidence type="ECO:0000256" key="2">
    <source>
        <dbReference type="ARBA" id="ARBA00022540"/>
    </source>
</evidence>
<proteinExistence type="inferred from homology"/>
<dbReference type="EMBL" id="MK814741">
    <property type="protein sequence ID" value="QCI08888.1"/>
    <property type="molecule type" value="Genomic_DNA"/>
</dbReference>
<keyword evidence="10" id="KW-0934">Plastid</keyword>
<dbReference type="Pfam" id="PF00009">
    <property type="entry name" value="GTP_EFTU"/>
    <property type="match status" value="1"/>
</dbReference>
<reference evidence="10" key="2">
    <citation type="submission" date="2019-04" db="EMBL/GenBank/DDBJ databases">
        <authorList>
            <person name="Pasella M."/>
        </authorList>
    </citation>
    <scope>NUCLEOTIDE SEQUENCE</scope>
    <source>
        <strain evidence="10">PD2766_5</strain>
    </source>
</reference>
<dbReference type="CDD" id="cd03702">
    <property type="entry name" value="IF2_mtIF2_II"/>
    <property type="match status" value="1"/>
</dbReference>
<dbReference type="Pfam" id="PF11987">
    <property type="entry name" value="IF-2"/>
    <property type="match status" value="1"/>
</dbReference>
<evidence type="ECO:0000259" key="9">
    <source>
        <dbReference type="PROSITE" id="PS51722"/>
    </source>
</evidence>
<keyword evidence="5" id="KW-0342">GTP-binding</keyword>